<dbReference type="Proteomes" id="UP001279734">
    <property type="component" value="Unassembled WGS sequence"/>
</dbReference>
<comment type="caution">
    <text evidence="1">The sequence shown here is derived from an EMBL/GenBank/DDBJ whole genome shotgun (WGS) entry which is preliminary data.</text>
</comment>
<sequence length="92" mass="10495">MTKRINTTISPEVRAFTMRRVDHHIELSPLSPFLLHLSKELTPNLRERENEPFPFILIRGQWQRVSDIAAVEGHKETTATVVFAGVIPTAPH</sequence>
<accession>A0AAD3XGN0</accession>
<evidence type="ECO:0000313" key="2">
    <source>
        <dbReference type="Proteomes" id="UP001279734"/>
    </source>
</evidence>
<reference evidence="1" key="1">
    <citation type="submission" date="2023-05" db="EMBL/GenBank/DDBJ databases">
        <title>Nepenthes gracilis genome sequencing.</title>
        <authorList>
            <person name="Fukushima K."/>
        </authorList>
    </citation>
    <scope>NUCLEOTIDE SEQUENCE</scope>
    <source>
        <strain evidence="1">SING2019-196</strain>
    </source>
</reference>
<dbReference type="AlphaFoldDB" id="A0AAD3XGN0"/>
<protein>
    <submittedName>
        <fullName evidence="1">Uncharacterized protein</fullName>
    </submittedName>
</protein>
<gene>
    <name evidence="1" type="ORF">Nepgr_005485</name>
</gene>
<organism evidence="1 2">
    <name type="scientific">Nepenthes gracilis</name>
    <name type="common">Slender pitcher plant</name>
    <dbReference type="NCBI Taxonomy" id="150966"/>
    <lineage>
        <taxon>Eukaryota</taxon>
        <taxon>Viridiplantae</taxon>
        <taxon>Streptophyta</taxon>
        <taxon>Embryophyta</taxon>
        <taxon>Tracheophyta</taxon>
        <taxon>Spermatophyta</taxon>
        <taxon>Magnoliopsida</taxon>
        <taxon>eudicotyledons</taxon>
        <taxon>Gunneridae</taxon>
        <taxon>Pentapetalae</taxon>
        <taxon>Caryophyllales</taxon>
        <taxon>Nepenthaceae</taxon>
        <taxon>Nepenthes</taxon>
    </lineage>
</organism>
<dbReference type="EMBL" id="BSYO01000004">
    <property type="protein sequence ID" value="GMH03646.1"/>
    <property type="molecule type" value="Genomic_DNA"/>
</dbReference>
<name>A0AAD3XGN0_NEPGR</name>
<evidence type="ECO:0000313" key="1">
    <source>
        <dbReference type="EMBL" id="GMH03646.1"/>
    </source>
</evidence>
<keyword evidence="2" id="KW-1185">Reference proteome</keyword>
<proteinExistence type="predicted"/>